<dbReference type="Proteomes" id="UP000424468">
    <property type="component" value="Chromosome"/>
</dbReference>
<dbReference type="AlphaFoldDB" id="A0A6I6C5Q9"/>
<dbReference type="EMBL" id="CP046276">
    <property type="protein sequence ID" value="QGS51470.1"/>
    <property type="molecule type" value="Genomic_DNA"/>
</dbReference>
<dbReference type="RefSeq" id="WP_156005461.1">
    <property type="nucleotide sequence ID" value="NZ_CP046276.1"/>
</dbReference>
<organism evidence="2 3">
    <name type="scientific">Spiroplasma tabanidicola</name>
    <dbReference type="NCBI Taxonomy" id="324079"/>
    <lineage>
        <taxon>Bacteria</taxon>
        <taxon>Bacillati</taxon>
        <taxon>Mycoplasmatota</taxon>
        <taxon>Mollicutes</taxon>
        <taxon>Entomoplasmatales</taxon>
        <taxon>Spiroplasmataceae</taxon>
        <taxon>Spiroplasma</taxon>
    </lineage>
</organism>
<evidence type="ECO:0008006" key="4">
    <source>
        <dbReference type="Google" id="ProtNLM"/>
    </source>
</evidence>
<keyword evidence="3" id="KW-1185">Reference proteome</keyword>
<evidence type="ECO:0000313" key="2">
    <source>
        <dbReference type="EMBL" id="QGS51470.1"/>
    </source>
</evidence>
<sequence length="273" mass="30580">MKKLLIILGAMGLVATSSSVAIACNKENNSSEKTDLSTLPIKELGTINGAEDKPTLEDLVKAINNVNSNYNLSIGEVSYDGQPTLSKARLKASTNAKKFKGTVDITYTFKKEESQTPGSTVENLTYAQSKSKVDVINLFKNENYNLINDQNKWTKNYADTEASKIEDDNNILNYGAYQGSLIDSEKITEENKTRENEHNVFNEIKVFFNQSKDLNHLNQDAKQAYIFTAKANAEDSKFIIFLIEAKWTVENEKSKTTTNFVFTTLNQLEIIIS</sequence>
<dbReference type="InterPro" id="IPR054816">
    <property type="entry name" value="Lipoprotein_mollicutes-type_CS"/>
</dbReference>
<accession>A0A6I6C5Q9</accession>
<proteinExistence type="predicted"/>
<name>A0A6I6C5Q9_9MOLU</name>
<dbReference type="NCBIfam" id="NF038029">
    <property type="entry name" value="LP_plasma"/>
    <property type="match status" value="1"/>
</dbReference>
<feature type="signal peptide" evidence="1">
    <location>
        <begin position="1"/>
        <end position="23"/>
    </location>
</feature>
<evidence type="ECO:0000256" key="1">
    <source>
        <dbReference type="SAM" id="SignalP"/>
    </source>
</evidence>
<protein>
    <recommendedName>
        <fullName evidence="4">Lipoprotein</fullName>
    </recommendedName>
</protein>
<dbReference type="PROSITE" id="PS51257">
    <property type="entry name" value="PROKAR_LIPOPROTEIN"/>
    <property type="match status" value="1"/>
</dbReference>
<reference evidence="2 3" key="1">
    <citation type="submission" date="2019-11" db="EMBL/GenBank/DDBJ databases">
        <title>Complete genome sequence of Spiroplasma tabanidicola TAUS-1 (DSM 22603).</title>
        <authorList>
            <person name="Huang C.-T."/>
            <person name="Lin Y.-C."/>
            <person name="Kuo C.-H."/>
        </authorList>
    </citation>
    <scope>NUCLEOTIDE SEQUENCE [LARGE SCALE GENOMIC DNA]</scope>
    <source>
        <strain evidence="2 3">TAUS-1</strain>
    </source>
</reference>
<evidence type="ECO:0000313" key="3">
    <source>
        <dbReference type="Proteomes" id="UP000424468"/>
    </source>
</evidence>
<gene>
    <name evidence="2" type="ORF">STABA_v1c01030</name>
</gene>
<dbReference type="OrthoDB" id="387107at2"/>
<feature type="chain" id="PRO_5026115663" description="Lipoprotein" evidence="1">
    <location>
        <begin position="24"/>
        <end position="273"/>
    </location>
</feature>
<dbReference type="KEGG" id="stab:STABA_v1c01030"/>
<keyword evidence="1" id="KW-0732">Signal</keyword>